<feature type="domain" description="2Fe-2S ferredoxin-type" evidence="3">
    <location>
        <begin position="103"/>
        <end position="151"/>
    </location>
</feature>
<keyword evidence="6" id="KW-1185">Reference proteome</keyword>
<feature type="domain" description="DUF7870" evidence="4">
    <location>
        <begin position="537"/>
        <end position="633"/>
    </location>
</feature>
<dbReference type="InterPro" id="IPR036010">
    <property type="entry name" value="2Fe-2S_ferredoxin-like_sf"/>
</dbReference>
<accession>A0AAV1CG61</accession>
<keyword evidence="1" id="KW-0001">2Fe-2S</keyword>
<dbReference type="SUPFAM" id="SSF53335">
    <property type="entry name" value="S-adenosyl-L-methionine-dependent methyltransferases"/>
    <property type="match status" value="1"/>
</dbReference>
<evidence type="ECO:0000256" key="2">
    <source>
        <dbReference type="ARBA" id="ARBA00023014"/>
    </source>
</evidence>
<gene>
    <name evidence="5" type="ORF">OLC1_LOCUS5586</name>
</gene>
<dbReference type="InterPro" id="IPR057192">
    <property type="entry name" value="DUF7870"/>
</dbReference>
<dbReference type="EMBL" id="OX459119">
    <property type="protein sequence ID" value="CAI9094420.1"/>
    <property type="molecule type" value="Genomic_DNA"/>
</dbReference>
<dbReference type="PANTHER" id="PTHR44843">
    <property type="entry name" value="METHYLTRANSFERASE"/>
    <property type="match status" value="1"/>
</dbReference>
<keyword evidence="1" id="KW-0479">Metal-binding</keyword>
<reference evidence="5" key="1">
    <citation type="submission" date="2023-03" db="EMBL/GenBank/DDBJ databases">
        <authorList>
            <person name="Julca I."/>
        </authorList>
    </citation>
    <scope>NUCLEOTIDE SEQUENCE</scope>
</reference>
<dbReference type="Pfam" id="PF00111">
    <property type="entry name" value="Fer2"/>
    <property type="match status" value="1"/>
</dbReference>
<evidence type="ECO:0000256" key="1">
    <source>
        <dbReference type="ARBA" id="ARBA00022714"/>
    </source>
</evidence>
<evidence type="ECO:0000313" key="6">
    <source>
        <dbReference type="Proteomes" id="UP001161247"/>
    </source>
</evidence>
<feature type="domain" description="DUF7870" evidence="4">
    <location>
        <begin position="396"/>
        <end position="494"/>
    </location>
</feature>
<dbReference type="InterPro" id="IPR012675">
    <property type="entry name" value="Beta-grasp_dom_sf"/>
</dbReference>
<keyword evidence="1" id="KW-0408">Iron</keyword>
<dbReference type="SUPFAM" id="SSF54292">
    <property type="entry name" value="2Fe-2S ferredoxin-like"/>
    <property type="match status" value="1"/>
</dbReference>
<keyword evidence="2" id="KW-0411">Iron-sulfur</keyword>
<dbReference type="PANTHER" id="PTHR44843:SF14">
    <property type="entry name" value="METHYLTRANSFERASE TYPE 11 DOMAIN-CONTAINING PROTEIN"/>
    <property type="match status" value="1"/>
</dbReference>
<name>A0AAV1CG61_OLDCO</name>
<organism evidence="5 6">
    <name type="scientific">Oldenlandia corymbosa var. corymbosa</name>
    <dbReference type="NCBI Taxonomy" id="529605"/>
    <lineage>
        <taxon>Eukaryota</taxon>
        <taxon>Viridiplantae</taxon>
        <taxon>Streptophyta</taxon>
        <taxon>Embryophyta</taxon>
        <taxon>Tracheophyta</taxon>
        <taxon>Spermatophyta</taxon>
        <taxon>Magnoliopsida</taxon>
        <taxon>eudicotyledons</taxon>
        <taxon>Gunneridae</taxon>
        <taxon>Pentapetalae</taxon>
        <taxon>asterids</taxon>
        <taxon>lamiids</taxon>
        <taxon>Gentianales</taxon>
        <taxon>Rubiaceae</taxon>
        <taxon>Rubioideae</taxon>
        <taxon>Spermacoceae</taxon>
        <taxon>Hedyotis-Oldenlandia complex</taxon>
        <taxon>Oldenlandia</taxon>
    </lineage>
</organism>
<sequence length="633" mass="72287">MAALHFSPISSTLKPPCFFRDQERPTPCLPNRKPFFICSATASPESSSTPEKPVIELEFVGPKQDADGKYPVEKATAVSGEKLLRNIMLDNKIELYATYGKVMNCGGGGSCGTCIVEIIDGKDLLNERTNAELRYLKKKPESWRLACQTIVGNKENSGKKQGIDGPKLQMRFSYDSLFFAYQLCFVNEIGGSDKKKVKFHLSEFEDEDAVSGFIQLTEAVAYYATAFQRLRAEGYLFLGSKALCIGSISGQDVIALRHIGVVDAVGISEAEFIFSQHVGNHPFSNDTFDFEFFGYQSSFDWPAHAAESVFQICRTLKVGGYLVAHIDIKDEYSYNSFINLFTCCTLVASREIRNRATSAMPSSREIVLKKEGKFSSHHPAGSYKCRIPEYKRNLVKKIEALVREEPNGSWNALDESENSIQYLPTLVDLSFKERYVYIDLGSRDYNSSIGSWFEKDYPKQNKTFEIFAVEADASFYEEYKTKKGVTLLPYAAWVKNETLFFEIDREPTEVEQRWEEMGRIQPEQSLSQHKDYVDRLYKVEALDLSDWLIRSVSERDFVVVKMDIEGAEVDLMKSLVETGAICLIDEVFLECHYDRYVKCCSGERLNRYKVDYGQCVHIFEELRKDGYYVHQWW</sequence>
<dbReference type="Gene3D" id="3.40.50.150">
    <property type="entry name" value="Vaccinia Virus protein VP39"/>
    <property type="match status" value="1"/>
</dbReference>
<dbReference type="InterPro" id="IPR001041">
    <property type="entry name" value="2Fe-2S_ferredoxin-type"/>
</dbReference>
<dbReference type="Proteomes" id="UP001161247">
    <property type="component" value="Chromosome 2"/>
</dbReference>
<protein>
    <submittedName>
        <fullName evidence="5">OLC1v1030159C1</fullName>
    </submittedName>
</protein>
<evidence type="ECO:0000259" key="4">
    <source>
        <dbReference type="Pfam" id="PF25276"/>
    </source>
</evidence>
<dbReference type="Gene3D" id="3.10.20.30">
    <property type="match status" value="1"/>
</dbReference>
<dbReference type="GO" id="GO:0051537">
    <property type="term" value="F:2 iron, 2 sulfur cluster binding"/>
    <property type="evidence" value="ECO:0007669"/>
    <property type="project" value="UniProtKB-KW"/>
</dbReference>
<evidence type="ECO:0000313" key="5">
    <source>
        <dbReference type="EMBL" id="CAI9094420.1"/>
    </source>
</evidence>
<dbReference type="InterPro" id="IPR029063">
    <property type="entry name" value="SAM-dependent_MTases_sf"/>
</dbReference>
<dbReference type="Pfam" id="PF25276">
    <property type="entry name" value="DUF7870"/>
    <property type="match status" value="2"/>
</dbReference>
<evidence type="ECO:0000259" key="3">
    <source>
        <dbReference type="Pfam" id="PF00111"/>
    </source>
</evidence>
<dbReference type="AlphaFoldDB" id="A0AAV1CG61"/>
<proteinExistence type="predicted"/>